<dbReference type="AlphaFoldDB" id="A0A6A7YDB8"/>
<evidence type="ECO:0000313" key="4">
    <source>
        <dbReference type="EMBL" id="MQT15419.1"/>
    </source>
</evidence>
<dbReference type="InterPro" id="IPR043129">
    <property type="entry name" value="ATPase_NBD"/>
</dbReference>
<evidence type="ECO:0000313" key="5">
    <source>
        <dbReference type="Proteomes" id="UP000332515"/>
    </source>
</evidence>
<dbReference type="InterPro" id="IPR000577">
    <property type="entry name" value="Carb_kinase_FGGY"/>
</dbReference>
<dbReference type="EMBL" id="VWNA01000003">
    <property type="protein sequence ID" value="MQT15419.1"/>
    <property type="molecule type" value="Genomic_DNA"/>
</dbReference>
<name>A0A6A7YDB8_9HYPH</name>
<evidence type="ECO:0000259" key="3">
    <source>
        <dbReference type="Pfam" id="PF02782"/>
    </source>
</evidence>
<dbReference type="Proteomes" id="UP000332515">
    <property type="component" value="Unassembled WGS sequence"/>
</dbReference>
<keyword evidence="2 4" id="KW-0418">Kinase</keyword>
<organism evidence="4 5">
    <name type="scientific">Segnochrobactrum spirostomi</name>
    <dbReference type="NCBI Taxonomy" id="2608987"/>
    <lineage>
        <taxon>Bacteria</taxon>
        <taxon>Pseudomonadati</taxon>
        <taxon>Pseudomonadota</taxon>
        <taxon>Alphaproteobacteria</taxon>
        <taxon>Hyphomicrobiales</taxon>
        <taxon>Segnochrobactraceae</taxon>
        <taxon>Segnochrobactrum</taxon>
    </lineage>
</organism>
<accession>A0A6A7YDB8</accession>
<dbReference type="GO" id="GO:0005737">
    <property type="term" value="C:cytoplasm"/>
    <property type="evidence" value="ECO:0007669"/>
    <property type="project" value="TreeGrafter"/>
</dbReference>
<dbReference type="Pfam" id="PF02782">
    <property type="entry name" value="FGGY_C"/>
    <property type="match status" value="1"/>
</dbReference>
<evidence type="ECO:0000256" key="1">
    <source>
        <dbReference type="ARBA" id="ARBA00022679"/>
    </source>
</evidence>
<dbReference type="PROSITE" id="PS00445">
    <property type="entry name" value="FGGY_KINASES_2"/>
    <property type="match status" value="1"/>
</dbReference>
<dbReference type="GO" id="GO:0019321">
    <property type="term" value="P:pentose metabolic process"/>
    <property type="evidence" value="ECO:0007669"/>
    <property type="project" value="TreeGrafter"/>
</dbReference>
<gene>
    <name evidence="4" type="ORF">F0357_22740</name>
</gene>
<dbReference type="InterPro" id="IPR018485">
    <property type="entry name" value="FGGY_C"/>
</dbReference>
<dbReference type="PIRSF" id="PIRSF000538">
    <property type="entry name" value="GlpK"/>
    <property type="match status" value="1"/>
</dbReference>
<sequence length="515" mass="53438">MAPTYLIGLDFGTDSARGVLVDAATGAQEAYHVHPYRHGVVTGRLGPTPLPPGFALQVPADYVEAAEAILRAIGAGREVAAIGLDFTASSPLPARVDGTALADTRPDEPHAQVKLWKHAAQAEAERLSTMGGAHLANFGGKLSGEWLLAKAAEMAGEAPALWAETARFIEAGDWLVWQLTGREARSLDFAAYKAQYLGTYPDTGIPGLAGRLTPPQPVGTAAGRLTDAWSARTGILGAPVVAVAVIDSHVVLPAIGATAPGTFVGALGTSAAFLLLDAETRPLPSGLEGAAFGAVLPDLWCAEAGQAAFGDVLMWFVRAFPRGATIAESFDAYTEEARRLGPGAGGLVALDWFSGNRVPLADANLTGLLLGLGLQTTAAEIYRALVEGLCFGTRAILDLALAAGVPVGRVVMTSGLAHRNTFLVQVLADVLGRPVEVPDVENPTALGAALHGAVAAGVVPDFTAAAERYGARSASLYTPDPGAAVLYEGLYGEYRRLAADDTLRTAMRALKRARR</sequence>
<dbReference type="GO" id="GO:0019150">
    <property type="term" value="F:D-ribulokinase activity"/>
    <property type="evidence" value="ECO:0007669"/>
    <property type="project" value="TreeGrafter"/>
</dbReference>
<dbReference type="RefSeq" id="WP_153490638.1">
    <property type="nucleotide sequence ID" value="NZ_VWNA01000003.1"/>
</dbReference>
<dbReference type="PANTHER" id="PTHR43435">
    <property type="entry name" value="RIBULOKINASE"/>
    <property type="match status" value="1"/>
</dbReference>
<comment type="caution">
    <text evidence="4">The sequence shown here is derived from an EMBL/GenBank/DDBJ whole genome shotgun (WGS) entry which is preliminary data.</text>
</comment>
<keyword evidence="5" id="KW-1185">Reference proteome</keyword>
<reference evidence="4 5" key="1">
    <citation type="submission" date="2019-09" db="EMBL/GenBank/DDBJ databases">
        <title>Segnochrobactrum spirostomi gen. nov., sp. nov., isolated from the ciliate Spirostomum cf. yagiui and description of a novel family, Segnochrobactraceae fam. nov. within the order Rhizobiales of the class Alphaproteobacteria.</title>
        <authorList>
            <person name="Akter S."/>
            <person name="Shazib S.U.A."/>
            <person name="Shin M.K."/>
        </authorList>
    </citation>
    <scope>NUCLEOTIDE SEQUENCE [LARGE SCALE GENOMIC DNA]</scope>
    <source>
        <strain evidence="4 5">Sp-1</strain>
    </source>
</reference>
<dbReference type="SUPFAM" id="SSF53067">
    <property type="entry name" value="Actin-like ATPase domain"/>
    <property type="match status" value="2"/>
</dbReference>
<feature type="domain" description="Carbohydrate kinase FGGY C-terminal" evidence="3">
    <location>
        <begin position="267"/>
        <end position="456"/>
    </location>
</feature>
<proteinExistence type="predicted"/>
<evidence type="ECO:0000256" key="2">
    <source>
        <dbReference type="ARBA" id="ARBA00022777"/>
    </source>
</evidence>
<dbReference type="PANTHER" id="PTHR43435:SF4">
    <property type="entry name" value="FGGY CARBOHYDRATE KINASE DOMAIN-CONTAINING PROTEIN"/>
    <property type="match status" value="1"/>
</dbReference>
<protein>
    <submittedName>
        <fullName evidence="4">Carbohydrate kinase</fullName>
    </submittedName>
</protein>
<dbReference type="InterPro" id="IPR018483">
    <property type="entry name" value="Carb_kinase_FGGY_CS"/>
</dbReference>
<dbReference type="Gene3D" id="3.30.420.40">
    <property type="match status" value="2"/>
</dbReference>
<keyword evidence="1" id="KW-0808">Transferase</keyword>